<evidence type="ECO:0000259" key="1">
    <source>
        <dbReference type="PROSITE" id="PS51831"/>
    </source>
</evidence>
<sequence>MEIYDFIHGNIILDDLAKKIINTEEFQRLRGIKQLGCCNYVFPSAVHTRFEHSLGVYHLSKKYIDILNTNDQFTEDDIRCITIGALIHDLGHGPYSHLFDEIVNPEKNHEYRSIELLKFMNHKYEIGLTDDDISKIHIIIYPQEKYITHEKKYVYQIVSNKTGIDMDRFDYIVRDIKMTGLNYGIEYDRIMKNSSIVDGEIVYSEKVKTSIEEFFHIRFIMYKEVYNHHTVRSIEYMMKDYIKGMDDILCISDTIENNNWTNFIKLTDSIVDVIHFMDSKDENLLTLIRKIKTRDIYKSVGEIISDSPILLTGYNTDHLIVDSVKISYHGKEDCKYVKTRETINKSLTIHKNDKYITSIYYKEKDYYKEAIDLFEKLRVI</sequence>
<dbReference type="InterPro" id="IPR006674">
    <property type="entry name" value="HD_domain"/>
</dbReference>
<reference evidence="2" key="1">
    <citation type="journal article" date="2020" name="Nature">
        <title>Giant virus diversity and host interactions through global metagenomics.</title>
        <authorList>
            <person name="Schulz F."/>
            <person name="Roux S."/>
            <person name="Paez-Espino D."/>
            <person name="Jungbluth S."/>
            <person name="Walsh D.A."/>
            <person name="Denef V.J."/>
            <person name="McMahon K.D."/>
            <person name="Konstantinidis K.T."/>
            <person name="Eloe-Fadrosh E.A."/>
            <person name="Kyrpides N.C."/>
            <person name="Woyke T."/>
        </authorList>
    </citation>
    <scope>NUCLEOTIDE SEQUENCE</scope>
    <source>
        <strain evidence="2">GVMAG-S-ERX555907-94</strain>
    </source>
</reference>
<proteinExistence type="predicted"/>
<dbReference type="PANTHER" id="PTHR11373:SF4">
    <property type="entry name" value="DEOXYNUCLEOSIDE TRIPHOSPHATE TRIPHOSPHOHYDROLASE SAMHD1"/>
    <property type="match status" value="1"/>
</dbReference>
<dbReference type="EMBL" id="MN741027">
    <property type="protein sequence ID" value="QHU23327.1"/>
    <property type="molecule type" value="Genomic_DNA"/>
</dbReference>
<dbReference type="CDD" id="cd00077">
    <property type="entry name" value="HDc"/>
    <property type="match status" value="1"/>
</dbReference>
<dbReference type="Gene3D" id="1.10.3210.10">
    <property type="entry name" value="Hypothetical protein af1432"/>
    <property type="match status" value="1"/>
</dbReference>
<dbReference type="InterPro" id="IPR045509">
    <property type="entry name" value="HD_assoc_2"/>
</dbReference>
<dbReference type="GO" id="GO:0006203">
    <property type="term" value="P:dGTP catabolic process"/>
    <property type="evidence" value="ECO:0007669"/>
    <property type="project" value="TreeGrafter"/>
</dbReference>
<dbReference type="GO" id="GO:0005634">
    <property type="term" value="C:nucleus"/>
    <property type="evidence" value="ECO:0007669"/>
    <property type="project" value="TreeGrafter"/>
</dbReference>
<feature type="domain" description="HD" evidence="1">
    <location>
        <begin position="49"/>
        <end position="172"/>
    </location>
</feature>
<dbReference type="InterPro" id="IPR003607">
    <property type="entry name" value="HD/PDEase_dom"/>
</dbReference>
<accession>A0A6C0L3B0</accession>
<name>A0A6C0L3B0_9ZZZZ</name>
<dbReference type="Pfam" id="PF01966">
    <property type="entry name" value="HD"/>
    <property type="match status" value="1"/>
</dbReference>
<dbReference type="PANTHER" id="PTHR11373">
    <property type="entry name" value="DEOXYNUCLEOSIDE TRIPHOSPHATE TRIPHOSPHOHYDROLASE"/>
    <property type="match status" value="1"/>
</dbReference>
<dbReference type="Pfam" id="PF19276">
    <property type="entry name" value="HD_assoc_2"/>
    <property type="match status" value="1"/>
</dbReference>
<evidence type="ECO:0000313" key="2">
    <source>
        <dbReference type="EMBL" id="QHU23327.1"/>
    </source>
</evidence>
<dbReference type="AlphaFoldDB" id="A0A6C0L3B0"/>
<dbReference type="GO" id="GO:0008832">
    <property type="term" value="F:dGTPase activity"/>
    <property type="evidence" value="ECO:0007669"/>
    <property type="project" value="TreeGrafter"/>
</dbReference>
<organism evidence="2">
    <name type="scientific">viral metagenome</name>
    <dbReference type="NCBI Taxonomy" id="1070528"/>
    <lineage>
        <taxon>unclassified sequences</taxon>
        <taxon>metagenomes</taxon>
        <taxon>organismal metagenomes</taxon>
    </lineage>
</organism>
<dbReference type="InterPro" id="IPR050135">
    <property type="entry name" value="dGTPase-like"/>
</dbReference>
<dbReference type="SUPFAM" id="SSF109604">
    <property type="entry name" value="HD-domain/PDEase-like"/>
    <property type="match status" value="1"/>
</dbReference>
<dbReference type="PROSITE" id="PS51831">
    <property type="entry name" value="HD"/>
    <property type="match status" value="1"/>
</dbReference>
<dbReference type="SMART" id="SM00471">
    <property type="entry name" value="HDc"/>
    <property type="match status" value="1"/>
</dbReference>
<protein>
    <recommendedName>
        <fullName evidence="1">HD domain-containing protein</fullName>
    </recommendedName>
</protein>